<feature type="compositionally biased region" description="Low complexity" evidence="1">
    <location>
        <begin position="188"/>
        <end position="205"/>
    </location>
</feature>
<proteinExistence type="predicted"/>
<feature type="region of interest" description="Disordered" evidence="1">
    <location>
        <begin position="234"/>
        <end position="268"/>
    </location>
</feature>
<sequence>MAKAKKKNTKGKKVIAKSTKKRKTSKSAGKTVEMGRWNGHKFIVSPTLIRSFSDLQIKGSCELKDKKNSKQGYVSRKGGNATEVTLTIILSAFTGCDVRKEAMAFVKEARAGKRDYFYVGGKKLISSRLMLTAATVKNVEISHSKTWVNAKVALTMQQCGKNDNTDSSSDSSGSSSSGGGSGGSAKESVNNSSPTTTTWPSNTFSGSTASAPKNTVLGGIKKVTGIFTKKSEKVSSANAKIAKTRKANKIQTRTMTGGGGGRRYLSTR</sequence>
<dbReference type="EMBL" id="BK015642">
    <property type="protein sequence ID" value="DAE17598.1"/>
    <property type="molecule type" value="Genomic_DNA"/>
</dbReference>
<organism evidence="2">
    <name type="scientific">Caudovirales sp. ctqPn17</name>
    <dbReference type="NCBI Taxonomy" id="2825772"/>
    <lineage>
        <taxon>Viruses</taxon>
        <taxon>Duplodnaviria</taxon>
        <taxon>Heunggongvirae</taxon>
        <taxon>Uroviricota</taxon>
        <taxon>Caudoviricetes</taxon>
    </lineage>
</organism>
<feature type="compositionally biased region" description="Basic residues" evidence="1">
    <location>
        <begin position="1"/>
        <end position="25"/>
    </location>
</feature>
<reference evidence="2" key="1">
    <citation type="journal article" date="2021" name="Proc. Natl. Acad. Sci. U.S.A.">
        <title>A Catalog of Tens of Thousands of Viruses from Human Metagenomes Reveals Hidden Associations with Chronic Diseases.</title>
        <authorList>
            <person name="Tisza M.J."/>
            <person name="Buck C.B."/>
        </authorList>
    </citation>
    <scope>NUCLEOTIDE SEQUENCE</scope>
    <source>
        <strain evidence="2">CtqPn17</strain>
    </source>
</reference>
<accession>A0A8S5QE81</accession>
<feature type="region of interest" description="Disordered" evidence="1">
    <location>
        <begin position="1"/>
        <end position="31"/>
    </location>
</feature>
<name>A0A8S5QE81_9CAUD</name>
<evidence type="ECO:0000313" key="2">
    <source>
        <dbReference type="EMBL" id="DAE17598.1"/>
    </source>
</evidence>
<evidence type="ECO:0000256" key="1">
    <source>
        <dbReference type="SAM" id="MobiDB-lite"/>
    </source>
</evidence>
<feature type="compositionally biased region" description="Low complexity" evidence="1">
    <location>
        <begin position="166"/>
        <end position="175"/>
    </location>
</feature>
<feature type="region of interest" description="Disordered" evidence="1">
    <location>
        <begin position="160"/>
        <end position="212"/>
    </location>
</feature>
<protein>
    <submittedName>
        <fullName evidence="2">Uncharacterized protein</fullName>
    </submittedName>
</protein>